<dbReference type="KEGG" id="ecw:EcE24377A_4538"/>
<reference evidence="2" key="1">
    <citation type="journal article" date="2008" name="J. Bacteriol.">
        <title>The pangenome structure of Escherichia coli: comparative genomic analysis of E. coli commensal and pathogenic isolates.</title>
        <authorList>
            <person name="Rasko D.A."/>
            <person name="Rosovitz M.J."/>
            <person name="Myers G.S."/>
            <person name="Mongodin E.F."/>
            <person name="Fricke W.F."/>
            <person name="Gajer P."/>
            <person name="Crabtree J."/>
            <person name="Sebaihia M."/>
            <person name="Thomson N.R."/>
            <person name="Chaudhuri R."/>
            <person name="Henderson I.R."/>
            <person name="Sperandio V."/>
            <person name="Ravel J."/>
        </authorList>
    </citation>
    <scope>NUCLEOTIDE SEQUENCE [LARGE SCALE GENOMIC DNA]</scope>
    <source>
        <strain evidence="2">E24377A / ETEC</strain>
    </source>
</reference>
<proteinExistence type="predicted"/>
<dbReference type="EMBL" id="CP000800">
    <property type="protein sequence ID" value="ABV17214.1"/>
    <property type="molecule type" value="Genomic_DNA"/>
</dbReference>
<keyword evidence="2" id="KW-1185">Reference proteome</keyword>
<protein>
    <submittedName>
        <fullName evidence="1">Uncharacterized protein</fullName>
    </submittedName>
</protein>
<evidence type="ECO:0000313" key="2">
    <source>
        <dbReference type="Proteomes" id="UP000001122"/>
    </source>
</evidence>
<dbReference type="AlphaFoldDB" id="A7ZUL2"/>
<evidence type="ECO:0000313" key="1">
    <source>
        <dbReference type="EMBL" id="ABV17214.1"/>
    </source>
</evidence>
<dbReference type="Proteomes" id="UP000001122">
    <property type="component" value="Chromosome"/>
</dbReference>
<accession>A7ZUL2</accession>
<organism evidence="1 2">
    <name type="scientific">Escherichia coli O139:H28 (strain E24377A / ETEC)</name>
    <dbReference type="NCBI Taxonomy" id="331111"/>
    <lineage>
        <taxon>Bacteria</taxon>
        <taxon>Pseudomonadati</taxon>
        <taxon>Pseudomonadota</taxon>
        <taxon>Gammaproteobacteria</taxon>
        <taxon>Enterobacterales</taxon>
        <taxon>Enterobacteriaceae</taxon>
        <taxon>Escherichia</taxon>
    </lineage>
</organism>
<name>A7ZUL2_ECO24</name>
<dbReference type="HOGENOM" id="CLU_3381624_0_0_6"/>
<gene>
    <name evidence="1" type="ordered locus">EcE24377A_4538</name>
</gene>
<sequence>MRQAVSVSSLILCPTHRHRIFYQTARYGAGRRE</sequence>